<dbReference type="Gene3D" id="3.90.780.10">
    <property type="entry name" value="5'-Nucleotidase, C-terminal domain"/>
    <property type="match status" value="1"/>
</dbReference>
<evidence type="ECO:0000313" key="2">
    <source>
        <dbReference type="EMBL" id="RLV58134.1"/>
    </source>
</evidence>
<dbReference type="InterPro" id="IPR008334">
    <property type="entry name" value="5'-Nucleotdase_C"/>
</dbReference>
<name>A0A3L8PSC0_9GAMM</name>
<dbReference type="SUPFAM" id="SSF55816">
    <property type="entry name" value="5'-nucleotidase (syn. UDP-sugar hydrolase), C-terminal domain"/>
    <property type="match status" value="1"/>
</dbReference>
<keyword evidence="3" id="KW-1185">Reference proteome</keyword>
<evidence type="ECO:0000313" key="3">
    <source>
        <dbReference type="Proteomes" id="UP000281474"/>
    </source>
</evidence>
<dbReference type="GO" id="GO:0016787">
    <property type="term" value="F:hydrolase activity"/>
    <property type="evidence" value="ECO:0007669"/>
    <property type="project" value="InterPro"/>
</dbReference>
<dbReference type="Pfam" id="PF02872">
    <property type="entry name" value="5_nucleotid_C"/>
    <property type="match status" value="1"/>
</dbReference>
<protein>
    <recommendedName>
        <fullName evidence="1">5'-Nucleotidase C-terminal domain-containing protein</fullName>
    </recommendedName>
</protein>
<comment type="caution">
    <text evidence="2">The sequence shown here is derived from an EMBL/GenBank/DDBJ whole genome shotgun (WGS) entry which is preliminary data.</text>
</comment>
<dbReference type="Proteomes" id="UP000281474">
    <property type="component" value="Unassembled WGS sequence"/>
</dbReference>
<dbReference type="GO" id="GO:0009166">
    <property type="term" value="P:nucleotide catabolic process"/>
    <property type="evidence" value="ECO:0007669"/>
    <property type="project" value="InterPro"/>
</dbReference>
<proteinExistence type="predicted"/>
<sequence length="220" mass="25165">MNPKRLKEWLECSANQFKQIDPNSTEPQSLVEREKHRTYNFDSIEGVSYQIDVTQPSNYDNDCKKLNADGVSKRIVNLTYTKGDTKLQGEELAEQDFIVVTNNYRAYGSKFAGTGKDHIVADYAIENRQVLIDYIKEKSGYRAETGESSSEVDTAADNNWDFKNIETDIALDIRFETQDSKKAAEFVEANKRRAMKKLDAKAKYPGFAVYSINMKKIIEK</sequence>
<dbReference type="OrthoDB" id="9803927at2"/>
<reference evidence="2 3" key="1">
    <citation type="submission" date="2018-09" db="EMBL/GenBank/DDBJ databases">
        <title>Phylogeny of the Shewanellaceae, and recommendation for two new genera, Pseudoshewanella and Parashewanella.</title>
        <authorList>
            <person name="Wang G."/>
        </authorList>
    </citation>
    <scope>NUCLEOTIDE SEQUENCE [LARGE SCALE GENOMIC DNA]</scope>
    <source>
        <strain evidence="2 3">C51</strain>
    </source>
</reference>
<dbReference type="RefSeq" id="WP_121840548.1">
    <property type="nucleotide sequence ID" value="NZ_ML014844.1"/>
</dbReference>
<dbReference type="EMBL" id="QZEI01000095">
    <property type="protein sequence ID" value="RLV58134.1"/>
    <property type="molecule type" value="Genomic_DNA"/>
</dbReference>
<evidence type="ECO:0000259" key="1">
    <source>
        <dbReference type="Pfam" id="PF02872"/>
    </source>
</evidence>
<dbReference type="InterPro" id="IPR036907">
    <property type="entry name" value="5'-Nucleotdase_C_sf"/>
</dbReference>
<organism evidence="2 3">
    <name type="scientific">Parashewanella curva</name>
    <dbReference type="NCBI Taxonomy" id="2338552"/>
    <lineage>
        <taxon>Bacteria</taxon>
        <taxon>Pseudomonadati</taxon>
        <taxon>Pseudomonadota</taxon>
        <taxon>Gammaproteobacteria</taxon>
        <taxon>Alteromonadales</taxon>
        <taxon>Shewanellaceae</taxon>
        <taxon>Parashewanella</taxon>
    </lineage>
</organism>
<dbReference type="PANTHER" id="PTHR11575:SF6">
    <property type="entry name" value="2',3'-CYCLIC-NUCLEOTIDE 2'-PHOSPHODIESTERASE_3'-NUCLEOTIDASE"/>
    <property type="match status" value="1"/>
</dbReference>
<dbReference type="GO" id="GO:0030288">
    <property type="term" value="C:outer membrane-bounded periplasmic space"/>
    <property type="evidence" value="ECO:0007669"/>
    <property type="project" value="TreeGrafter"/>
</dbReference>
<dbReference type="InterPro" id="IPR006179">
    <property type="entry name" value="5_nucleotidase/apyrase"/>
</dbReference>
<gene>
    <name evidence="2" type="ORF">D5018_18920</name>
</gene>
<accession>A0A3L8PSC0</accession>
<dbReference type="AlphaFoldDB" id="A0A3L8PSC0"/>
<feature type="domain" description="5'-Nucleotidase C-terminal" evidence="1">
    <location>
        <begin position="5"/>
        <end position="109"/>
    </location>
</feature>
<dbReference type="PANTHER" id="PTHR11575">
    <property type="entry name" value="5'-NUCLEOTIDASE-RELATED"/>
    <property type="match status" value="1"/>
</dbReference>